<dbReference type="Proteomes" id="UP001302321">
    <property type="component" value="Unassembled WGS sequence"/>
</dbReference>
<keyword evidence="3" id="KW-1185">Reference proteome</keyword>
<evidence type="ECO:0000313" key="3">
    <source>
        <dbReference type="Proteomes" id="UP001302321"/>
    </source>
</evidence>
<protein>
    <submittedName>
        <fullName evidence="2">Uncharacterized protein</fullName>
    </submittedName>
</protein>
<evidence type="ECO:0000313" key="2">
    <source>
        <dbReference type="EMBL" id="KAK4172963.1"/>
    </source>
</evidence>
<feature type="region of interest" description="Disordered" evidence="1">
    <location>
        <begin position="1"/>
        <end position="108"/>
    </location>
</feature>
<dbReference type="EMBL" id="MU866379">
    <property type="protein sequence ID" value="KAK4172963.1"/>
    <property type="molecule type" value="Genomic_DNA"/>
</dbReference>
<dbReference type="AlphaFoldDB" id="A0AAN6W138"/>
<proteinExistence type="predicted"/>
<gene>
    <name evidence="2" type="ORF">QBC36DRAFT_336801</name>
</gene>
<comment type="caution">
    <text evidence="2">The sequence shown here is derived from an EMBL/GenBank/DDBJ whole genome shotgun (WGS) entry which is preliminary data.</text>
</comment>
<accession>A0AAN6W138</accession>
<feature type="compositionally biased region" description="Basic and acidic residues" evidence="1">
    <location>
        <begin position="55"/>
        <end position="64"/>
    </location>
</feature>
<reference evidence="2" key="1">
    <citation type="journal article" date="2023" name="Mol. Phylogenet. Evol.">
        <title>Genome-scale phylogeny and comparative genomics of the fungal order Sordariales.</title>
        <authorList>
            <person name="Hensen N."/>
            <person name="Bonometti L."/>
            <person name="Westerberg I."/>
            <person name="Brannstrom I.O."/>
            <person name="Guillou S."/>
            <person name="Cros-Aarteil S."/>
            <person name="Calhoun S."/>
            <person name="Haridas S."/>
            <person name="Kuo A."/>
            <person name="Mondo S."/>
            <person name="Pangilinan J."/>
            <person name="Riley R."/>
            <person name="LaButti K."/>
            <person name="Andreopoulos B."/>
            <person name="Lipzen A."/>
            <person name="Chen C."/>
            <person name="Yan M."/>
            <person name="Daum C."/>
            <person name="Ng V."/>
            <person name="Clum A."/>
            <person name="Steindorff A."/>
            <person name="Ohm R.A."/>
            <person name="Martin F."/>
            <person name="Silar P."/>
            <person name="Natvig D.O."/>
            <person name="Lalanne C."/>
            <person name="Gautier V."/>
            <person name="Ament-Velasquez S.L."/>
            <person name="Kruys A."/>
            <person name="Hutchinson M.I."/>
            <person name="Powell A.J."/>
            <person name="Barry K."/>
            <person name="Miller A.N."/>
            <person name="Grigoriev I.V."/>
            <person name="Debuchy R."/>
            <person name="Gladieux P."/>
            <person name="Hiltunen Thoren M."/>
            <person name="Johannesson H."/>
        </authorList>
    </citation>
    <scope>NUCLEOTIDE SEQUENCE</scope>
    <source>
        <strain evidence="2">CBS 892.96</strain>
    </source>
</reference>
<sequence>MARLKMPPRGIRDDWSEVGPDSDNNYPVESFSDADPDSEVDGGKQAKSATGSGECHPEIEKVDGLKVPSKVPTEDDSVSDFKADGGDNNNSPCRKGGESGPARKPQDDKTVMVMDGMLSHLSKLQKAVDTCEFAWRGIEPQRRRVQQVVVDCFTAFFARDLSRYALDLTSALHYMYLVLWDLRGLAHCLDILEGLSKSLHSELYTARKDYQETLVRHIDSLNERLEDWKT</sequence>
<evidence type="ECO:0000256" key="1">
    <source>
        <dbReference type="SAM" id="MobiDB-lite"/>
    </source>
</evidence>
<reference evidence="2" key="2">
    <citation type="submission" date="2023-05" db="EMBL/GenBank/DDBJ databases">
        <authorList>
            <consortium name="Lawrence Berkeley National Laboratory"/>
            <person name="Steindorff A."/>
            <person name="Hensen N."/>
            <person name="Bonometti L."/>
            <person name="Westerberg I."/>
            <person name="Brannstrom I.O."/>
            <person name="Guillou S."/>
            <person name="Cros-Aarteil S."/>
            <person name="Calhoun S."/>
            <person name="Haridas S."/>
            <person name="Kuo A."/>
            <person name="Mondo S."/>
            <person name="Pangilinan J."/>
            <person name="Riley R."/>
            <person name="Labutti K."/>
            <person name="Andreopoulos B."/>
            <person name="Lipzen A."/>
            <person name="Chen C."/>
            <person name="Yanf M."/>
            <person name="Daum C."/>
            <person name="Ng V."/>
            <person name="Clum A."/>
            <person name="Ohm R."/>
            <person name="Martin F."/>
            <person name="Silar P."/>
            <person name="Natvig D."/>
            <person name="Lalanne C."/>
            <person name="Gautier V."/>
            <person name="Ament-Velasquez S.L."/>
            <person name="Kruys A."/>
            <person name="Hutchinson M.I."/>
            <person name="Powell A.J."/>
            <person name="Barry K."/>
            <person name="Miller A.N."/>
            <person name="Grigoriev I.V."/>
            <person name="Debuchy R."/>
            <person name="Gladieux P."/>
            <person name="Thoren M.H."/>
            <person name="Johannesson H."/>
        </authorList>
    </citation>
    <scope>NUCLEOTIDE SEQUENCE</scope>
    <source>
        <strain evidence="2">CBS 892.96</strain>
    </source>
</reference>
<organism evidence="2 3">
    <name type="scientific">Triangularia setosa</name>
    <dbReference type="NCBI Taxonomy" id="2587417"/>
    <lineage>
        <taxon>Eukaryota</taxon>
        <taxon>Fungi</taxon>
        <taxon>Dikarya</taxon>
        <taxon>Ascomycota</taxon>
        <taxon>Pezizomycotina</taxon>
        <taxon>Sordariomycetes</taxon>
        <taxon>Sordariomycetidae</taxon>
        <taxon>Sordariales</taxon>
        <taxon>Podosporaceae</taxon>
        <taxon>Triangularia</taxon>
    </lineage>
</organism>
<name>A0AAN6W138_9PEZI</name>